<comment type="caution">
    <text evidence="2">The sequence shown here is derived from an EMBL/GenBank/DDBJ whole genome shotgun (WGS) entry which is preliminary data.</text>
</comment>
<evidence type="ECO:0000313" key="2">
    <source>
        <dbReference type="EMBL" id="KPP56829.1"/>
    </source>
</evidence>
<dbReference type="InterPro" id="IPR038838">
    <property type="entry name" value="TRIR"/>
</dbReference>
<dbReference type="PANTHER" id="PTHR34753:SF1">
    <property type="entry name" value="TELOMERASE RNA COMPONENT INTERACTING RNASE"/>
    <property type="match status" value="1"/>
</dbReference>
<proteinExistence type="predicted"/>
<sequence>MTLRSLTEQRFRGARQSAVAVPVDPERVREKAEGSPTRGSATDIHTTVRSERSVRSPTTRRARFSSSAMEAKRSGAQSSRSGSGSESSGDSPAGSPSRSAACSAPPVGNAFANDGSFMEMFKKKMEEEERRRKEEERRKSEQQQQQGAAADGGPAQEKKTFSVTNFVGKRRGGAKLALKTGMVAKKQKLEPEVEAGKGDAWTKYMAEVKKYKAHQCGDDDKTRPLVK</sequence>
<evidence type="ECO:0000256" key="1">
    <source>
        <dbReference type="SAM" id="MobiDB-lite"/>
    </source>
</evidence>
<feature type="compositionally biased region" description="Basic and acidic residues" evidence="1">
    <location>
        <begin position="24"/>
        <end position="33"/>
    </location>
</feature>
<dbReference type="PANTHER" id="PTHR34753">
    <property type="entry name" value="TELOMERASE RNA COMPONENT INTERACTING RNASE"/>
    <property type="match status" value="1"/>
</dbReference>
<dbReference type="Proteomes" id="UP000034805">
    <property type="component" value="Unassembled WGS sequence"/>
</dbReference>
<accession>A0A0P7T7I0</accession>
<evidence type="ECO:0008006" key="4">
    <source>
        <dbReference type="Google" id="ProtNLM"/>
    </source>
</evidence>
<protein>
    <recommendedName>
        <fullName evidence="4">Telomerase RNA component interacting RNase-like</fullName>
    </recommendedName>
</protein>
<name>A0A0P7T7I0_SCLFO</name>
<feature type="compositionally biased region" description="Basic and acidic residues" evidence="1">
    <location>
        <begin position="120"/>
        <end position="141"/>
    </location>
</feature>
<organism evidence="2 3">
    <name type="scientific">Scleropages formosus</name>
    <name type="common">Asian bonytongue</name>
    <name type="synonym">Osteoglossum formosum</name>
    <dbReference type="NCBI Taxonomy" id="113540"/>
    <lineage>
        <taxon>Eukaryota</taxon>
        <taxon>Metazoa</taxon>
        <taxon>Chordata</taxon>
        <taxon>Craniata</taxon>
        <taxon>Vertebrata</taxon>
        <taxon>Euteleostomi</taxon>
        <taxon>Actinopterygii</taxon>
        <taxon>Neopterygii</taxon>
        <taxon>Teleostei</taxon>
        <taxon>Osteoglossocephala</taxon>
        <taxon>Osteoglossomorpha</taxon>
        <taxon>Osteoglossiformes</taxon>
        <taxon>Osteoglossidae</taxon>
        <taxon>Scleropages</taxon>
    </lineage>
</organism>
<feature type="compositionally biased region" description="Low complexity" evidence="1">
    <location>
        <begin position="74"/>
        <end position="106"/>
    </location>
</feature>
<dbReference type="AlphaFoldDB" id="A0A0P7T7I0"/>
<feature type="region of interest" description="Disordered" evidence="1">
    <location>
        <begin position="1"/>
        <end position="164"/>
    </location>
</feature>
<dbReference type="GO" id="GO:0008409">
    <property type="term" value="F:5'-3' exonuclease activity"/>
    <property type="evidence" value="ECO:0007669"/>
    <property type="project" value="InterPro"/>
</dbReference>
<dbReference type="GO" id="GO:0008408">
    <property type="term" value="F:3'-5' exonuclease activity"/>
    <property type="evidence" value="ECO:0007669"/>
    <property type="project" value="InterPro"/>
</dbReference>
<dbReference type="STRING" id="113540.ENSSFOP00015041001"/>
<dbReference type="EMBL" id="JARO02018758">
    <property type="protein sequence ID" value="KPP56829.1"/>
    <property type="molecule type" value="Genomic_DNA"/>
</dbReference>
<reference evidence="2 3" key="1">
    <citation type="submission" date="2015-08" db="EMBL/GenBank/DDBJ databases">
        <title>The genome of the Asian arowana (Scleropages formosus).</title>
        <authorList>
            <person name="Tan M.H."/>
            <person name="Gan H.M."/>
            <person name="Croft L.J."/>
            <person name="Austin C.M."/>
        </authorList>
    </citation>
    <scope>NUCLEOTIDE SEQUENCE [LARGE SCALE GENOMIC DNA]</scope>
    <source>
        <strain evidence="2">Aro1</strain>
    </source>
</reference>
<evidence type="ECO:0000313" key="3">
    <source>
        <dbReference type="Proteomes" id="UP000034805"/>
    </source>
</evidence>
<gene>
    <name evidence="2" type="ORF">Z043_125512</name>
</gene>